<keyword evidence="7" id="KW-0408">Iron</keyword>
<gene>
    <name evidence="10" type="ORF">DPCES_4296</name>
</gene>
<dbReference type="GO" id="GO:0051539">
    <property type="term" value="F:4 iron, 4 sulfur cluster binding"/>
    <property type="evidence" value="ECO:0007669"/>
    <property type="project" value="UniProtKB-KW"/>
</dbReference>
<dbReference type="Pfam" id="PF10518">
    <property type="entry name" value="TAT_signal"/>
    <property type="match status" value="1"/>
</dbReference>
<evidence type="ECO:0000256" key="5">
    <source>
        <dbReference type="ARBA" id="ARBA00022729"/>
    </source>
</evidence>
<dbReference type="Gene3D" id="3.30.200.210">
    <property type="match status" value="1"/>
</dbReference>
<dbReference type="SUPFAM" id="SSF53706">
    <property type="entry name" value="Formate dehydrogenase/DMSO reductase, domains 1-3"/>
    <property type="match status" value="1"/>
</dbReference>
<dbReference type="Gene3D" id="3.40.50.740">
    <property type="match status" value="1"/>
</dbReference>
<evidence type="ECO:0000256" key="6">
    <source>
        <dbReference type="ARBA" id="ARBA00023002"/>
    </source>
</evidence>
<protein>
    <submittedName>
        <fullName evidence="10">MopB_phenylacetyl-CoA family molybdopterin oxidoreductase</fullName>
    </submittedName>
</protein>
<evidence type="ECO:0000256" key="8">
    <source>
        <dbReference type="ARBA" id="ARBA00023014"/>
    </source>
</evidence>
<dbReference type="InterPro" id="IPR019546">
    <property type="entry name" value="TAT_signal_bac_arc"/>
</dbReference>
<dbReference type="AlphaFoldDB" id="A0A098B761"/>
<evidence type="ECO:0000256" key="7">
    <source>
        <dbReference type="ARBA" id="ARBA00023004"/>
    </source>
</evidence>
<dbReference type="InterPro" id="IPR006656">
    <property type="entry name" value="Mopterin_OxRdtase"/>
</dbReference>
<dbReference type="Pfam" id="PF01568">
    <property type="entry name" value="Molydop_binding"/>
    <property type="match status" value="1"/>
</dbReference>
<dbReference type="SUPFAM" id="SSF50692">
    <property type="entry name" value="ADC-like"/>
    <property type="match status" value="1"/>
</dbReference>
<proteinExistence type="inferred from homology"/>
<dbReference type="InterPro" id="IPR050612">
    <property type="entry name" value="Prok_Mopterin_Oxidored"/>
</dbReference>
<keyword evidence="2" id="KW-0004">4Fe-4S</keyword>
<name>A0A098B761_DESHA</name>
<dbReference type="PANTHER" id="PTHR43742:SF9">
    <property type="entry name" value="TETRATHIONATE REDUCTASE SUBUNIT A"/>
    <property type="match status" value="1"/>
</dbReference>
<sequence length="898" mass="99548">MFISRRNFIKGAAAVGAAGALSVELGLPQISAFAEGTTPTGKKKRFSYCRMCMESDCGLIVTEENGVVVDVSGNPDCLSNKGMMCPRGKSIIFSLYNPYRIKAPMKRTNPKRGFDVDPGWVEISWDEAVAMVGDKIREIAKNDPREIIVNGGFATMDFFTTFLKPAFIAMGSGSNFNAAGGQLCAVHYATGMMQGAFPTAVADYVHGRYIISMGKNAGANFAIATDGVSIGFADSLVKGARHIIIDPRCGMDASMGEWVPIKPGEDLAFLLGMMNVMMYENGKLDFKYLTQHSNAPYLVKEDHDYYRGASGKPQMWDGNTNSAKDFDDPTNQNIALEGEFTVNGVKIKTGFTLIKEAVKEYTAEWAENRCTVPAATIRRIANEFIEYANIGGTIELDGHILPLRQSSLNMQRGSLNHEDGGYIDLVSKLINMLVGALDVPGGNTSCLFHPLTEPDVDGVNVPKYDGAVHTPFSYPLSSFGLLEYFPHCRSTAHWTYRTMLDPEKYGLKIRPKALLVFGGNPISSSPDPEPVAKAFIEKIPFIASFAYHMDEPTILSDVILPVHSPLETMSICRNFGPMNAITEQCITNENMLFRDPVDPIHNTKLPNEIIMDIFEHAGMLPAFNSVTNQVIFTGEESDSYLVHLPPHLQLDPGKRYTTEEIWDRALKATYGDEYGIDYLRKNGIIDSRISPAAKYNYSHFPGNKTRITFYLHNHWKNGQRLMGEVKRTGAVLPPKMSVERWQEAYQPVPVWRETYLMKAKEGYDLRAFNFKMTASIFRFSIGDTNPWLIEWSEKYNPYFNVAMMNTATAAAKGLKSGDMVVIESAEGRKIQGKLLVTELIHPEALGIGGALGRYHKSLGKNASDKTLFWNNLITVELDRMDPVTGAVEAVVNVKVYKA</sequence>
<dbReference type="EMBL" id="LK996017">
    <property type="protein sequence ID" value="CDX04182.1"/>
    <property type="molecule type" value="Genomic_DNA"/>
</dbReference>
<evidence type="ECO:0000256" key="4">
    <source>
        <dbReference type="ARBA" id="ARBA00022723"/>
    </source>
</evidence>
<dbReference type="GO" id="GO:0016491">
    <property type="term" value="F:oxidoreductase activity"/>
    <property type="evidence" value="ECO:0007669"/>
    <property type="project" value="UniProtKB-KW"/>
</dbReference>
<dbReference type="PANTHER" id="PTHR43742">
    <property type="entry name" value="TRIMETHYLAMINE-N-OXIDE REDUCTASE"/>
    <property type="match status" value="1"/>
</dbReference>
<evidence type="ECO:0000256" key="3">
    <source>
        <dbReference type="ARBA" id="ARBA00022505"/>
    </source>
</evidence>
<accession>A0A098B761</accession>
<dbReference type="InterPro" id="IPR006963">
    <property type="entry name" value="Mopterin_OxRdtase_4Fe-4S_dom"/>
</dbReference>
<dbReference type="RefSeq" id="WP_208926316.1">
    <property type="nucleotide sequence ID" value="NZ_LK996017.1"/>
</dbReference>
<keyword evidence="8" id="KW-0411">Iron-sulfur</keyword>
<dbReference type="Pfam" id="PF00384">
    <property type="entry name" value="Molybdopterin"/>
    <property type="match status" value="1"/>
</dbReference>
<keyword evidence="6" id="KW-0560">Oxidoreductase</keyword>
<reference evidence="10" key="1">
    <citation type="submission" date="2014-07" db="EMBL/GenBank/DDBJ databases">
        <authorList>
            <person name="Hornung V.Bastian."/>
        </authorList>
    </citation>
    <scope>NUCLEOTIDE SEQUENCE</scope>
    <source>
        <strain evidence="10">PCE-S</strain>
    </source>
</reference>
<feature type="domain" description="4Fe-4S Mo/W bis-MGD-type" evidence="9">
    <location>
        <begin position="42"/>
        <end position="99"/>
    </location>
</feature>
<dbReference type="InterPro" id="IPR006657">
    <property type="entry name" value="MoPterin_dinucl-bd_dom"/>
</dbReference>
<keyword evidence="4" id="KW-0479">Metal-binding</keyword>
<dbReference type="GO" id="GO:0046872">
    <property type="term" value="F:metal ion binding"/>
    <property type="evidence" value="ECO:0007669"/>
    <property type="project" value="UniProtKB-KW"/>
</dbReference>
<dbReference type="InterPro" id="IPR009010">
    <property type="entry name" value="Asp_de-COase-like_dom_sf"/>
</dbReference>
<organism evidence="10">
    <name type="scientific">Desulfitobacterium hafniense</name>
    <name type="common">Desulfitobacterium frappieri</name>
    <dbReference type="NCBI Taxonomy" id="49338"/>
    <lineage>
        <taxon>Bacteria</taxon>
        <taxon>Bacillati</taxon>
        <taxon>Bacillota</taxon>
        <taxon>Clostridia</taxon>
        <taxon>Eubacteriales</taxon>
        <taxon>Desulfitobacteriaceae</taxon>
        <taxon>Desulfitobacterium</taxon>
    </lineage>
</organism>
<evidence type="ECO:0000259" key="9">
    <source>
        <dbReference type="PROSITE" id="PS51669"/>
    </source>
</evidence>
<dbReference type="SMART" id="SM00926">
    <property type="entry name" value="Molybdop_Fe4S4"/>
    <property type="match status" value="1"/>
</dbReference>
<keyword evidence="5" id="KW-0732">Signal</keyword>
<dbReference type="PROSITE" id="PS51669">
    <property type="entry name" value="4FE4S_MOW_BIS_MGD"/>
    <property type="match status" value="1"/>
</dbReference>
<dbReference type="Gene3D" id="3.40.228.10">
    <property type="entry name" value="Dimethylsulfoxide Reductase, domain 2"/>
    <property type="match status" value="1"/>
</dbReference>
<evidence type="ECO:0000256" key="2">
    <source>
        <dbReference type="ARBA" id="ARBA00022485"/>
    </source>
</evidence>
<dbReference type="PATRIC" id="fig|49338.4.peg.4624"/>
<dbReference type="NCBIfam" id="TIGR01409">
    <property type="entry name" value="TAT_signal_seq"/>
    <property type="match status" value="1"/>
</dbReference>
<keyword evidence="3" id="KW-0500">Molybdenum</keyword>
<dbReference type="PROSITE" id="PS51318">
    <property type="entry name" value="TAT"/>
    <property type="match status" value="1"/>
</dbReference>
<dbReference type="InterPro" id="IPR006311">
    <property type="entry name" value="TAT_signal"/>
</dbReference>
<dbReference type="GO" id="GO:0043546">
    <property type="term" value="F:molybdopterin cofactor binding"/>
    <property type="evidence" value="ECO:0007669"/>
    <property type="project" value="InterPro"/>
</dbReference>
<dbReference type="Gene3D" id="2.40.40.20">
    <property type="match status" value="1"/>
</dbReference>
<comment type="similarity">
    <text evidence="1">Belongs to the prokaryotic molybdopterin-containing oxidoreductase family.</text>
</comment>
<evidence type="ECO:0000313" key="10">
    <source>
        <dbReference type="EMBL" id="CDX04182.1"/>
    </source>
</evidence>
<dbReference type="Pfam" id="PF04879">
    <property type="entry name" value="Molybdop_Fe4S4"/>
    <property type="match status" value="1"/>
</dbReference>
<evidence type="ECO:0000256" key="1">
    <source>
        <dbReference type="ARBA" id="ARBA00010312"/>
    </source>
</evidence>